<proteinExistence type="predicted"/>
<sequence length="251" mass="28353">MASLLISLKTLYIVLMCIMAVAIAYTLVIDGDSSCFDLSARWTIVAVTDFLVFMVLIVAWYFYKESSWIKRIVFIIMIFWCGSVVTCGYISMLLFKLPPEESLKDALYFVLPKHQNRDVTGHTIRSSVVTAKVIVTAIGCCMLGVTIYAYIIDGFPFFVEVLTPCTITALTDVYIHIVVFSVWIAYKESSWISALFWILLLVCFSSIAICIYIVRELFYLSPGQPISLILFNNSNRDMSSSDPLLIVRSDV</sequence>
<reference evidence="1 2" key="2">
    <citation type="journal article" date="2022" name="Mol. Ecol. Resour.">
        <title>The genomes of chicory, endive, great burdock and yacon provide insights into Asteraceae paleo-polyploidization history and plant inulin production.</title>
        <authorList>
            <person name="Fan W."/>
            <person name="Wang S."/>
            <person name="Wang H."/>
            <person name="Wang A."/>
            <person name="Jiang F."/>
            <person name="Liu H."/>
            <person name="Zhao H."/>
            <person name="Xu D."/>
            <person name="Zhang Y."/>
        </authorList>
    </citation>
    <scope>NUCLEOTIDE SEQUENCE [LARGE SCALE GENOMIC DNA]</scope>
    <source>
        <strain evidence="2">cv. Yunnan</strain>
        <tissue evidence="1">Leaves</tissue>
    </source>
</reference>
<gene>
    <name evidence="1" type="ORF">L1987_52461</name>
</gene>
<name>A0ACB9ESJ2_9ASTR</name>
<accession>A0ACB9ESJ2</accession>
<reference evidence="2" key="1">
    <citation type="journal article" date="2022" name="Mol. Ecol. Resour.">
        <title>The genomes of chicory, endive, great burdock and yacon provide insights into Asteraceae palaeo-polyploidization history and plant inulin production.</title>
        <authorList>
            <person name="Fan W."/>
            <person name="Wang S."/>
            <person name="Wang H."/>
            <person name="Wang A."/>
            <person name="Jiang F."/>
            <person name="Liu H."/>
            <person name="Zhao H."/>
            <person name="Xu D."/>
            <person name="Zhang Y."/>
        </authorList>
    </citation>
    <scope>NUCLEOTIDE SEQUENCE [LARGE SCALE GENOMIC DNA]</scope>
    <source>
        <strain evidence="2">cv. Yunnan</strain>
    </source>
</reference>
<dbReference type="EMBL" id="CM042034">
    <property type="protein sequence ID" value="KAI3762038.1"/>
    <property type="molecule type" value="Genomic_DNA"/>
</dbReference>
<evidence type="ECO:0000313" key="2">
    <source>
        <dbReference type="Proteomes" id="UP001056120"/>
    </source>
</evidence>
<protein>
    <submittedName>
        <fullName evidence="1">Uncharacterized protein</fullName>
    </submittedName>
</protein>
<dbReference type="Proteomes" id="UP001056120">
    <property type="component" value="Linkage Group LG17"/>
</dbReference>
<keyword evidence="2" id="KW-1185">Reference proteome</keyword>
<evidence type="ECO:0000313" key="1">
    <source>
        <dbReference type="EMBL" id="KAI3762038.1"/>
    </source>
</evidence>
<comment type="caution">
    <text evidence="1">The sequence shown here is derived from an EMBL/GenBank/DDBJ whole genome shotgun (WGS) entry which is preliminary data.</text>
</comment>
<organism evidence="1 2">
    <name type="scientific">Smallanthus sonchifolius</name>
    <dbReference type="NCBI Taxonomy" id="185202"/>
    <lineage>
        <taxon>Eukaryota</taxon>
        <taxon>Viridiplantae</taxon>
        <taxon>Streptophyta</taxon>
        <taxon>Embryophyta</taxon>
        <taxon>Tracheophyta</taxon>
        <taxon>Spermatophyta</taxon>
        <taxon>Magnoliopsida</taxon>
        <taxon>eudicotyledons</taxon>
        <taxon>Gunneridae</taxon>
        <taxon>Pentapetalae</taxon>
        <taxon>asterids</taxon>
        <taxon>campanulids</taxon>
        <taxon>Asterales</taxon>
        <taxon>Asteraceae</taxon>
        <taxon>Asteroideae</taxon>
        <taxon>Heliantheae alliance</taxon>
        <taxon>Millerieae</taxon>
        <taxon>Smallanthus</taxon>
    </lineage>
</organism>